<evidence type="ECO:0000313" key="14">
    <source>
        <dbReference type="Proteomes" id="UP001233271"/>
    </source>
</evidence>
<dbReference type="RefSeq" id="XP_060459170.1">
    <property type="nucleotide sequence ID" value="XM_060602814.1"/>
</dbReference>
<feature type="binding site" evidence="10">
    <location>
        <position position="40"/>
    </location>
    <ligand>
        <name>ATP</name>
        <dbReference type="ChEBI" id="CHEBI:30616"/>
    </ligand>
</feature>
<dbReference type="GO" id="GO:0005524">
    <property type="term" value="F:ATP binding"/>
    <property type="evidence" value="ECO:0007669"/>
    <property type="project" value="UniProtKB-UniRule"/>
</dbReference>
<evidence type="ECO:0000256" key="1">
    <source>
        <dbReference type="ARBA" id="ARBA00008874"/>
    </source>
</evidence>
<dbReference type="AlphaFoldDB" id="A0AA48L8K9"/>
<protein>
    <recommendedName>
        <fullName evidence="2">non-specific serine/threonine protein kinase</fullName>
        <ecNumber evidence="2">2.7.11.1</ecNumber>
    </recommendedName>
</protein>
<comment type="similarity">
    <text evidence="1">Belongs to the protein kinase superfamily. STE Ser/Thr protein kinase family. STE20 subfamily.</text>
</comment>
<evidence type="ECO:0000256" key="7">
    <source>
        <dbReference type="ARBA" id="ARBA00022840"/>
    </source>
</evidence>
<feature type="compositionally biased region" description="Polar residues" evidence="11">
    <location>
        <begin position="344"/>
        <end position="357"/>
    </location>
</feature>
<dbReference type="Gene3D" id="1.10.510.10">
    <property type="entry name" value="Transferase(Phosphotransferase) domain 1"/>
    <property type="match status" value="1"/>
</dbReference>
<dbReference type="EMBL" id="AP028217">
    <property type="protein sequence ID" value="BEI93905.1"/>
    <property type="molecule type" value="Genomic_DNA"/>
</dbReference>
<dbReference type="KEGG" id="ccac:CcaHIS019_0603640"/>
<evidence type="ECO:0000256" key="11">
    <source>
        <dbReference type="SAM" id="MobiDB-lite"/>
    </source>
</evidence>
<dbReference type="SUPFAM" id="SSF56112">
    <property type="entry name" value="Protein kinase-like (PK-like)"/>
    <property type="match status" value="1"/>
</dbReference>
<gene>
    <name evidence="13" type="ORF">CcaverHIS019_0603640</name>
</gene>
<keyword evidence="7 10" id="KW-0067">ATP-binding</keyword>
<evidence type="ECO:0000256" key="6">
    <source>
        <dbReference type="ARBA" id="ARBA00022777"/>
    </source>
</evidence>
<dbReference type="Pfam" id="PF00069">
    <property type="entry name" value="Pkinase"/>
    <property type="match status" value="1"/>
</dbReference>
<comment type="catalytic activity">
    <reaction evidence="9">
        <text>L-seryl-[protein] + ATP = O-phospho-L-seryl-[protein] + ADP + H(+)</text>
        <dbReference type="Rhea" id="RHEA:17989"/>
        <dbReference type="Rhea" id="RHEA-COMP:9863"/>
        <dbReference type="Rhea" id="RHEA-COMP:11604"/>
        <dbReference type="ChEBI" id="CHEBI:15378"/>
        <dbReference type="ChEBI" id="CHEBI:29999"/>
        <dbReference type="ChEBI" id="CHEBI:30616"/>
        <dbReference type="ChEBI" id="CHEBI:83421"/>
        <dbReference type="ChEBI" id="CHEBI:456216"/>
        <dbReference type="EC" id="2.7.11.1"/>
    </reaction>
</comment>
<proteinExistence type="inferred from homology"/>
<evidence type="ECO:0000256" key="10">
    <source>
        <dbReference type="PROSITE-ProRule" id="PRU10141"/>
    </source>
</evidence>
<keyword evidence="3" id="KW-0723">Serine/threonine-protein kinase</keyword>
<evidence type="ECO:0000256" key="5">
    <source>
        <dbReference type="ARBA" id="ARBA00022741"/>
    </source>
</evidence>
<dbReference type="GeneID" id="85497775"/>
<dbReference type="CDD" id="cd06609">
    <property type="entry name" value="STKc_MST3_like"/>
    <property type="match status" value="1"/>
</dbReference>
<organism evidence="13 14">
    <name type="scientific">Cutaneotrichosporon cavernicola</name>
    <dbReference type="NCBI Taxonomy" id="279322"/>
    <lineage>
        <taxon>Eukaryota</taxon>
        <taxon>Fungi</taxon>
        <taxon>Dikarya</taxon>
        <taxon>Basidiomycota</taxon>
        <taxon>Agaricomycotina</taxon>
        <taxon>Tremellomycetes</taxon>
        <taxon>Trichosporonales</taxon>
        <taxon>Trichosporonaceae</taxon>
        <taxon>Cutaneotrichosporon</taxon>
    </lineage>
</organism>
<name>A0AA48L8K9_9TREE</name>
<evidence type="ECO:0000256" key="4">
    <source>
        <dbReference type="ARBA" id="ARBA00022679"/>
    </source>
</evidence>
<evidence type="ECO:0000256" key="9">
    <source>
        <dbReference type="ARBA" id="ARBA00048679"/>
    </source>
</evidence>
<dbReference type="PANTHER" id="PTHR48012">
    <property type="entry name" value="STERILE20-LIKE KINASE, ISOFORM B-RELATED"/>
    <property type="match status" value="1"/>
</dbReference>
<dbReference type="PROSITE" id="PS00107">
    <property type="entry name" value="PROTEIN_KINASE_ATP"/>
    <property type="match status" value="1"/>
</dbReference>
<keyword evidence="6" id="KW-0418">Kinase</keyword>
<dbReference type="EC" id="2.7.11.1" evidence="2"/>
<keyword evidence="4" id="KW-0808">Transferase</keyword>
<evidence type="ECO:0000256" key="8">
    <source>
        <dbReference type="ARBA" id="ARBA00047899"/>
    </source>
</evidence>
<feature type="domain" description="Protein kinase" evidence="12">
    <location>
        <begin position="11"/>
        <end position="261"/>
    </location>
</feature>
<accession>A0AA48L8K9</accession>
<dbReference type="InterPro" id="IPR011009">
    <property type="entry name" value="Kinase-like_dom_sf"/>
</dbReference>
<dbReference type="InterPro" id="IPR050629">
    <property type="entry name" value="STE20/SPS1-PAK"/>
</dbReference>
<evidence type="ECO:0000259" key="12">
    <source>
        <dbReference type="PROSITE" id="PS50011"/>
    </source>
</evidence>
<evidence type="ECO:0000256" key="2">
    <source>
        <dbReference type="ARBA" id="ARBA00012513"/>
    </source>
</evidence>
<sequence length="478" mass="52490">MEPETDQSSAYTLLEKLGMGSFGTVWKAVHNETGQVVAIKIINLETTTDDLDEIQAEIAHLRTCLSDKVTRYYGSFIKGYRLWILMEYLAGGSCQDLLQPGVFTEAQTSAVCRELLLGLDYLHTQGKIHRDIKAANVLFSATGEVKLADFGVAAQLSAYQSQRHTFVGTPFWMAPEVIQQTGYDARADIWSLGITAIEMAKGEPPMADFHPMKALFMIPKLDAPRLEGSYSKDFRSFVEMCLQKEPKNRATAKALLQHPFIRRAGSTSDLEKLVKRYATYKSNQKKKATSKPDPATIMGATVTTEWDFDDTIRGTLKGVPVNLNLEALETSIDASTVKGLRATGDQTVPDSSPQQQPELEEPSSRDQTIKAQPPTGPVKGNLLDQVLLPALDSAANRHPHSVYNLNAIRAGLAALGLNNPALAREIVDGVVERVQAQLPSNAESLSQPAGQSDLITYHSPVANLLLQRWLDQTTQLRA</sequence>
<keyword evidence="5 10" id="KW-0547">Nucleotide-binding</keyword>
<dbReference type="FunFam" id="1.10.510.10:FF:000499">
    <property type="entry name" value="Serine/threonine-protein kinase KIC1"/>
    <property type="match status" value="1"/>
</dbReference>
<comment type="catalytic activity">
    <reaction evidence="8">
        <text>L-threonyl-[protein] + ATP = O-phospho-L-threonyl-[protein] + ADP + H(+)</text>
        <dbReference type="Rhea" id="RHEA:46608"/>
        <dbReference type="Rhea" id="RHEA-COMP:11060"/>
        <dbReference type="Rhea" id="RHEA-COMP:11605"/>
        <dbReference type="ChEBI" id="CHEBI:15378"/>
        <dbReference type="ChEBI" id="CHEBI:30013"/>
        <dbReference type="ChEBI" id="CHEBI:30616"/>
        <dbReference type="ChEBI" id="CHEBI:61977"/>
        <dbReference type="ChEBI" id="CHEBI:456216"/>
        <dbReference type="EC" id="2.7.11.1"/>
    </reaction>
</comment>
<evidence type="ECO:0000256" key="3">
    <source>
        <dbReference type="ARBA" id="ARBA00022527"/>
    </source>
</evidence>
<dbReference type="GO" id="GO:0005737">
    <property type="term" value="C:cytoplasm"/>
    <property type="evidence" value="ECO:0007669"/>
    <property type="project" value="TreeGrafter"/>
</dbReference>
<dbReference type="PROSITE" id="PS50011">
    <property type="entry name" value="PROTEIN_KINASE_DOM"/>
    <property type="match status" value="1"/>
</dbReference>
<dbReference type="InterPro" id="IPR017441">
    <property type="entry name" value="Protein_kinase_ATP_BS"/>
</dbReference>
<feature type="region of interest" description="Disordered" evidence="11">
    <location>
        <begin position="342"/>
        <end position="381"/>
    </location>
</feature>
<dbReference type="PANTHER" id="PTHR48012:SF27">
    <property type="entry name" value="SERINE_THREONINE-PROTEIN KINASE SID1"/>
    <property type="match status" value="1"/>
</dbReference>
<dbReference type="SMART" id="SM00220">
    <property type="entry name" value="S_TKc"/>
    <property type="match status" value="1"/>
</dbReference>
<dbReference type="Proteomes" id="UP001233271">
    <property type="component" value="Chromosome 6"/>
</dbReference>
<keyword evidence="14" id="KW-1185">Reference proteome</keyword>
<dbReference type="InterPro" id="IPR000719">
    <property type="entry name" value="Prot_kinase_dom"/>
</dbReference>
<dbReference type="GO" id="GO:0004674">
    <property type="term" value="F:protein serine/threonine kinase activity"/>
    <property type="evidence" value="ECO:0007669"/>
    <property type="project" value="UniProtKB-KW"/>
</dbReference>
<reference evidence="13" key="1">
    <citation type="journal article" date="2023" name="BMC Genomics">
        <title>Chromosome-level genome assemblies of Cutaneotrichosporon spp. (Trichosporonales, Basidiomycota) reveal imbalanced evolution between nucleotide sequences and chromosome synteny.</title>
        <authorList>
            <person name="Kobayashi Y."/>
            <person name="Kayamori A."/>
            <person name="Aoki K."/>
            <person name="Shiwa Y."/>
            <person name="Matsutani M."/>
            <person name="Fujita N."/>
            <person name="Sugita T."/>
            <person name="Iwasaki W."/>
            <person name="Tanaka N."/>
            <person name="Takashima M."/>
        </authorList>
    </citation>
    <scope>NUCLEOTIDE SEQUENCE</scope>
    <source>
        <strain evidence="13">HIS019</strain>
    </source>
</reference>
<evidence type="ECO:0000313" key="13">
    <source>
        <dbReference type="EMBL" id="BEI93905.1"/>
    </source>
</evidence>